<dbReference type="GO" id="GO:0046872">
    <property type="term" value="F:metal ion binding"/>
    <property type="evidence" value="ECO:0007669"/>
    <property type="project" value="UniProtKB-KW"/>
</dbReference>
<dbReference type="InterPro" id="IPR007197">
    <property type="entry name" value="rSAM"/>
</dbReference>
<accession>A0AA96JH90</accession>
<dbReference type="SFLD" id="SFLDF00299">
    <property type="entry name" value="anaerobic_ribonucleoside-triph"/>
    <property type="match status" value="1"/>
</dbReference>
<keyword evidence="4" id="KW-0479">Metal-binding</keyword>
<dbReference type="GO" id="GO:0004748">
    <property type="term" value="F:ribonucleoside-diphosphate reductase activity, thioredoxin disulfide as acceptor"/>
    <property type="evidence" value="ECO:0007669"/>
    <property type="project" value="TreeGrafter"/>
</dbReference>
<evidence type="ECO:0000256" key="2">
    <source>
        <dbReference type="ARBA" id="ARBA00022485"/>
    </source>
</evidence>
<dbReference type="SFLD" id="SFLDG01063">
    <property type="entry name" value="activating_enzymes__group_1"/>
    <property type="match status" value="1"/>
</dbReference>
<keyword evidence="5" id="KW-0408">Iron</keyword>
<dbReference type="RefSeq" id="WP_313545314.1">
    <property type="nucleotide sequence ID" value="NZ_CP134880.1"/>
</dbReference>
<dbReference type="InterPro" id="IPR012837">
    <property type="entry name" value="NrdG"/>
</dbReference>
<dbReference type="AlphaFoldDB" id="A0AA96JH90"/>
<organism evidence="7">
    <name type="scientific">Demequina capsici</name>
    <dbReference type="NCBI Taxonomy" id="3075620"/>
    <lineage>
        <taxon>Bacteria</taxon>
        <taxon>Bacillati</taxon>
        <taxon>Actinomycetota</taxon>
        <taxon>Actinomycetes</taxon>
        <taxon>Micrococcales</taxon>
        <taxon>Demequinaceae</taxon>
        <taxon>Demequina</taxon>
    </lineage>
</organism>
<proteinExistence type="predicted"/>
<dbReference type="GO" id="GO:0043365">
    <property type="term" value="F:[formate-C-acetyltransferase]-activating enzyme activity"/>
    <property type="evidence" value="ECO:0007669"/>
    <property type="project" value="InterPro"/>
</dbReference>
<evidence type="ECO:0000256" key="6">
    <source>
        <dbReference type="ARBA" id="ARBA00023014"/>
    </source>
</evidence>
<dbReference type="SFLD" id="SFLDG01066">
    <property type="entry name" value="organic_radical-activating_enz"/>
    <property type="match status" value="1"/>
</dbReference>
<dbReference type="KEGG" id="dcp:RN607_07035"/>
<evidence type="ECO:0000313" key="7">
    <source>
        <dbReference type="EMBL" id="WNM28754.1"/>
    </source>
</evidence>
<sequence>MALEPIPRLWVAEKVSHGYVADYKPFSFVDGEGVRCSLYVSGCLFKCVGCFNEDAWSFRSGRPYDDALQTTILEDLAHESVQGLSLLGGEPFLNTQVALRLVTAMRERFGDAKDVWCWTGYTFDELVRDSQDKRDLLDQIDVLVDGRYEHGLRDLSLAHRGSRNQRVLAAAASVRAGRPIPYEGVADPMGRMDIASCAKVRQRYSQG</sequence>
<reference evidence="7" key="1">
    <citation type="submission" date="2023-09" db="EMBL/GenBank/DDBJ databases">
        <title>Demequina sp. a novel bacteria isolated from Capsicum annuum.</title>
        <authorList>
            <person name="Humaira Z."/>
            <person name="Lee J."/>
            <person name="Cho D."/>
        </authorList>
    </citation>
    <scope>NUCLEOTIDE SEQUENCE</scope>
    <source>
        <strain evidence="7">PMTSA13</strain>
    </source>
</reference>
<dbReference type="EMBL" id="CP134880">
    <property type="protein sequence ID" value="WNM28754.1"/>
    <property type="molecule type" value="Genomic_DNA"/>
</dbReference>
<dbReference type="Pfam" id="PF13353">
    <property type="entry name" value="Fer4_12"/>
    <property type="match status" value="1"/>
</dbReference>
<comment type="cofactor">
    <cofactor evidence="1">
        <name>[4Fe-4S] cluster</name>
        <dbReference type="ChEBI" id="CHEBI:49883"/>
    </cofactor>
</comment>
<evidence type="ECO:0000256" key="4">
    <source>
        <dbReference type="ARBA" id="ARBA00022723"/>
    </source>
</evidence>
<dbReference type="Gene3D" id="3.20.20.70">
    <property type="entry name" value="Aldolase class I"/>
    <property type="match status" value="1"/>
</dbReference>
<dbReference type="InterPro" id="IPR034457">
    <property type="entry name" value="Organic_radical-activating"/>
</dbReference>
<evidence type="ECO:0000256" key="3">
    <source>
        <dbReference type="ARBA" id="ARBA00022691"/>
    </source>
</evidence>
<dbReference type="InterPro" id="IPR013785">
    <property type="entry name" value="Aldolase_TIM"/>
</dbReference>
<keyword evidence="2" id="KW-0004">4Fe-4S</keyword>
<gene>
    <name evidence="7" type="primary">nrdG</name>
    <name evidence="7" type="ORF">RN607_07035</name>
</gene>
<dbReference type="InterPro" id="IPR058240">
    <property type="entry name" value="rSAM_sf"/>
</dbReference>
<dbReference type="PANTHER" id="PTHR30352">
    <property type="entry name" value="PYRUVATE FORMATE-LYASE-ACTIVATING ENZYME"/>
    <property type="match status" value="1"/>
</dbReference>
<dbReference type="PANTHER" id="PTHR30352:SF2">
    <property type="entry name" value="ANAEROBIC RIBONUCLEOSIDE-TRIPHOSPHATE REDUCTASE-ACTIVATING PROTEIN"/>
    <property type="match status" value="1"/>
</dbReference>
<keyword evidence="6" id="KW-0411">Iron-sulfur</keyword>
<name>A0AA96JH90_9MICO</name>
<dbReference type="GO" id="GO:0051539">
    <property type="term" value="F:4 iron, 4 sulfur cluster binding"/>
    <property type="evidence" value="ECO:0007669"/>
    <property type="project" value="UniProtKB-KW"/>
</dbReference>
<dbReference type="Proteomes" id="UP001303408">
    <property type="component" value="Chromosome"/>
</dbReference>
<dbReference type="NCBIfam" id="TIGR02491">
    <property type="entry name" value="NrdG"/>
    <property type="match status" value="1"/>
</dbReference>
<dbReference type="SUPFAM" id="SSF102114">
    <property type="entry name" value="Radical SAM enzymes"/>
    <property type="match status" value="1"/>
</dbReference>
<evidence type="ECO:0000256" key="1">
    <source>
        <dbReference type="ARBA" id="ARBA00001966"/>
    </source>
</evidence>
<dbReference type="SFLD" id="SFLDS00029">
    <property type="entry name" value="Radical_SAM"/>
    <property type="match status" value="1"/>
</dbReference>
<protein>
    <submittedName>
        <fullName evidence="7">Anaerobic ribonucleoside-triphosphate reductase activating protein</fullName>
    </submittedName>
</protein>
<keyword evidence="3" id="KW-0949">S-adenosyl-L-methionine</keyword>
<evidence type="ECO:0000256" key="5">
    <source>
        <dbReference type="ARBA" id="ARBA00023004"/>
    </source>
</evidence>